<feature type="compositionally biased region" description="Low complexity" evidence="1">
    <location>
        <begin position="554"/>
        <end position="564"/>
    </location>
</feature>
<gene>
    <name evidence="2" type="ORF">LEMA_P023920.1</name>
</gene>
<dbReference type="GeneID" id="13281743"/>
<dbReference type="VEuPathDB" id="FungiDB:LEMA_P023920.1"/>
<evidence type="ECO:0000256" key="1">
    <source>
        <dbReference type="SAM" id="MobiDB-lite"/>
    </source>
</evidence>
<dbReference type="AlphaFoldDB" id="E4ZX30"/>
<dbReference type="EMBL" id="FP929127">
    <property type="protein sequence ID" value="CBX95240.1"/>
    <property type="molecule type" value="Genomic_DNA"/>
</dbReference>
<feature type="compositionally biased region" description="Low complexity" evidence="1">
    <location>
        <begin position="444"/>
        <end position="454"/>
    </location>
</feature>
<feature type="region of interest" description="Disordered" evidence="1">
    <location>
        <begin position="246"/>
        <end position="302"/>
    </location>
</feature>
<feature type="region of interest" description="Disordered" evidence="1">
    <location>
        <begin position="140"/>
        <end position="180"/>
    </location>
</feature>
<dbReference type="eggNOG" id="ENOG502RB3U">
    <property type="taxonomic scope" value="Eukaryota"/>
</dbReference>
<dbReference type="HOGENOM" id="CLU_350564_0_0_1"/>
<dbReference type="STRING" id="985895.E4ZX30"/>
<evidence type="ECO:0000313" key="3">
    <source>
        <dbReference type="Proteomes" id="UP000002668"/>
    </source>
</evidence>
<dbReference type="Proteomes" id="UP000002668">
    <property type="component" value="Genome"/>
</dbReference>
<feature type="compositionally biased region" description="Polar residues" evidence="1">
    <location>
        <begin position="339"/>
        <end position="358"/>
    </location>
</feature>
<dbReference type="OrthoDB" id="3771671at2759"/>
<feature type="compositionally biased region" description="Basic residues" evidence="1">
    <location>
        <begin position="458"/>
        <end position="472"/>
    </location>
</feature>
<feature type="region of interest" description="Disordered" evidence="1">
    <location>
        <begin position="500"/>
        <end position="578"/>
    </location>
</feature>
<organism evidence="3">
    <name type="scientific">Leptosphaeria maculans (strain JN3 / isolate v23.1.3 / race Av1-4-5-6-7-8)</name>
    <name type="common">Blackleg fungus</name>
    <name type="synonym">Phoma lingam</name>
    <dbReference type="NCBI Taxonomy" id="985895"/>
    <lineage>
        <taxon>Eukaryota</taxon>
        <taxon>Fungi</taxon>
        <taxon>Dikarya</taxon>
        <taxon>Ascomycota</taxon>
        <taxon>Pezizomycotina</taxon>
        <taxon>Dothideomycetes</taxon>
        <taxon>Pleosporomycetidae</taxon>
        <taxon>Pleosporales</taxon>
        <taxon>Pleosporineae</taxon>
        <taxon>Leptosphaeriaceae</taxon>
        <taxon>Plenodomus</taxon>
        <taxon>Plenodomus lingam/Leptosphaeria maculans species complex</taxon>
    </lineage>
</organism>
<accession>E4ZX30</accession>
<feature type="region of interest" description="Disordered" evidence="1">
    <location>
        <begin position="439"/>
        <end position="472"/>
    </location>
</feature>
<proteinExistence type="predicted"/>
<evidence type="ECO:0000313" key="2">
    <source>
        <dbReference type="EMBL" id="CBX95240.1"/>
    </source>
</evidence>
<name>E4ZX30_LEPMJ</name>
<reference evidence="3" key="1">
    <citation type="journal article" date="2011" name="Nat. Commun.">
        <title>Effector diversification within compartments of the Leptosphaeria maculans genome affected by Repeat-Induced Point mutations.</title>
        <authorList>
            <person name="Rouxel T."/>
            <person name="Grandaubert J."/>
            <person name="Hane J.K."/>
            <person name="Hoede C."/>
            <person name="van de Wouw A.P."/>
            <person name="Couloux A."/>
            <person name="Dominguez V."/>
            <person name="Anthouard V."/>
            <person name="Bally P."/>
            <person name="Bourras S."/>
            <person name="Cozijnsen A.J."/>
            <person name="Ciuffetti L.M."/>
            <person name="Degrave A."/>
            <person name="Dilmaghani A."/>
            <person name="Duret L."/>
            <person name="Fudal I."/>
            <person name="Goodwin S.B."/>
            <person name="Gout L."/>
            <person name="Glaser N."/>
            <person name="Linglin J."/>
            <person name="Kema G.H.J."/>
            <person name="Lapalu N."/>
            <person name="Lawrence C.B."/>
            <person name="May K."/>
            <person name="Meyer M."/>
            <person name="Ollivier B."/>
            <person name="Poulain J."/>
            <person name="Schoch C.L."/>
            <person name="Simon A."/>
            <person name="Spatafora J.W."/>
            <person name="Stachowiak A."/>
            <person name="Turgeon B.G."/>
            <person name="Tyler B.M."/>
            <person name="Vincent D."/>
            <person name="Weissenbach J."/>
            <person name="Amselem J."/>
            <person name="Quesneville H."/>
            <person name="Oliver R.P."/>
            <person name="Wincker P."/>
            <person name="Balesdent M.-H."/>
            <person name="Howlett B.J."/>
        </authorList>
    </citation>
    <scope>NUCLEOTIDE SEQUENCE [LARGE SCALE GENOMIC DNA]</scope>
    <source>
        <strain evidence="3">JN3 / isolate v23.1.3 / race Av1-4-5-6-7-8</strain>
    </source>
</reference>
<sequence length="803" mass="89195">MRKQLFTDTRTCLRQVLDQDKRVLSIRDSRTTKDRVWVWLAIGREGNSAAMWLWPRSSCILQRNYCLMTVFFVSKCSRRSTSYAVHLDLSSVRNSRGMHSKREHLPSPVKKRILWSSPLKGMERPVRLFTSFIQTVPPNPGVEIQKPLPPIPSSPQSPESEASIDSPLLPSPDRGTSVGLWQAPTEWGWDLSTPPTQPFNTTTISPNQKYLPILQEPSPGPFDLQGDMFAGVLDTYDTRQGSMDITVDMDDRPEPPPRNPSRLSISPRISGRHESYGSTASVANGNESSLSHSVSSQIYQDQSGPSQVYSDVFNFTHSYRSSDASTTAKAFASLDMGSPRNSQNPWQSRINRSQVSQGDESDQQLLVLRGKNLRPFVVSDLSASNEMEVPEVDDKLQQLSFSQDYHDVLAHGYHGSYPHGADLILQSPRKEQEMIPRPLAWRKSSGSSSSGSYSQRKPSVRKRIIASRPKRIHKKMSSWVPLQHLYASDKRPKIAERAPGQLAGGARSSPRSAKDVSSSKKSNRFPNLLAHAKGFRYHNHRPGSKAPTKTTMGSSQQSSRASASPILSRPSQSTTPLLRLPGGLALVRRAPSDTLQPGAPKISYPSPFVDTQFYSSYIDSPFPGPSGLRRPSSSYSQSSAASPVAPGMAIYGRTRNSTCSWPSHRPHSSTSSLPTSPLAHEIFLPPTPPQHLPKPNLDTLHTSQPILPLSTTLDKSQLDSFFDPDTAENSPQSPHKLGLLHKAKDVRDAWKRHQKDARQEKLKQSIRVLGPVDIVGGSARSANREASVLILRFYFRLVVYDWD</sequence>
<dbReference type="InParanoid" id="E4ZX30"/>
<feature type="region of interest" description="Disordered" evidence="1">
    <location>
        <begin position="335"/>
        <end position="358"/>
    </location>
</feature>
<feature type="compositionally biased region" description="Basic residues" evidence="1">
    <location>
        <begin position="533"/>
        <end position="543"/>
    </location>
</feature>
<keyword evidence="3" id="KW-1185">Reference proteome</keyword>
<feature type="compositionally biased region" description="Polar residues" evidence="1">
    <location>
        <begin position="276"/>
        <end position="302"/>
    </location>
</feature>
<protein>
    <submittedName>
        <fullName evidence="2">Uncharacterized protein</fullName>
    </submittedName>
</protein>